<reference evidence="3 4" key="1">
    <citation type="journal article" date="2005" name="Nature">
        <title>Genome sequencing and analysis of Aspergillus oryzae.</title>
        <authorList>
            <person name="Machida M."/>
            <person name="Asai K."/>
            <person name="Sano M."/>
            <person name="Tanaka T."/>
            <person name="Kumagai T."/>
            <person name="Terai G."/>
            <person name="Kusumoto K."/>
            <person name="Arima T."/>
            <person name="Akita O."/>
            <person name="Kashiwagi Y."/>
            <person name="Abe K."/>
            <person name="Gomi K."/>
            <person name="Horiuchi H."/>
            <person name="Kitamoto K."/>
            <person name="Kobayashi T."/>
            <person name="Takeuchi M."/>
            <person name="Denning D.W."/>
            <person name="Galagan J.E."/>
            <person name="Nierman W.C."/>
            <person name="Yu J."/>
            <person name="Archer D.B."/>
            <person name="Bennett J.W."/>
            <person name="Bhatnagar D."/>
            <person name="Cleveland T.E."/>
            <person name="Fedorova N.D."/>
            <person name="Gotoh O."/>
            <person name="Horikawa H."/>
            <person name="Hosoyama A."/>
            <person name="Ichinomiya M."/>
            <person name="Igarashi R."/>
            <person name="Iwashita K."/>
            <person name="Juvvadi P.R."/>
            <person name="Kato M."/>
            <person name="Kato Y."/>
            <person name="Kin T."/>
            <person name="Kokubun A."/>
            <person name="Maeda H."/>
            <person name="Maeyama N."/>
            <person name="Maruyama J."/>
            <person name="Nagasaki H."/>
            <person name="Nakajima T."/>
            <person name="Oda K."/>
            <person name="Okada K."/>
            <person name="Paulsen I."/>
            <person name="Sakamoto K."/>
            <person name="Sawano T."/>
            <person name="Takahashi M."/>
            <person name="Takase K."/>
            <person name="Terabayashi Y."/>
            <person name="Wortman J."/>
            <person name="Yamada O."/>
            <person name="Yamagata Y."/>
            <person name="Anazawa H."/>
            <person name="Hata Y."/>
            <person name="Koide Y."/>
            <person name="Komori T."/>
            <person name="Koyama Y."/>
            <person name="Minetoki T."/>
            <person name="Suharnan S."/>
            <person name="Tanaka A."/>
            <person name="Isono K."/>
            <person name="Kuhara S."/>
            <person name="Ogasawara N."/>
            <person name="Kikuchi H."/>
        </authorList>
    </citation>
    <scope>NUCLEOTIDE SEQUENCE [LARGE SCALE GENOMIC DNA]</scope>
    <source>
        <strain evidence="4">ATCC 42149 / RIB 40</strain>
    </source>
</reference>
<dbReference type="EMBL" id="BA000051">
    <property type="protein sequence ID" value="BAE59346.1"/>
    <property type="molecule type" value="Genomic_DNA"/>
</dbReference>
<dbReference type="Proteomes" id="UP000006564">
    <property type="component" value="Chromosome 3"/>
</dbReference>
<evidence type="ECO:0000313" key="4">
    <source>
        <dbReference type="Proteomes" id="UP000006564"/>
    </source>
</evidence>
<dbReference type="RefSeq" id="XP_023090776.1">
    <property type="nucleotide sequence ID" value="XM_023235790.1"/>
</dbReference>
<organism evidence="3 4">
    <name type="scientific">Aspergillus oryzae (strain ATCC 42149 / RIB 40)</name>
    <name type="common">Yellow koji mold</name>
    <dbReference type="NCBI Taxonomy" id="510516"/>
    <lineage>
        <taxon>Eukaryota</taxon>
        <taxon>Fungi</taxon>
        <taxon>Dikarya</taxon>
        <taxon>Ascomycota</taxon>
        <taxon>Pezizomycotina</taxon>
        <taxon>Eurotiomycetes</taxon>
        <taxon>Eurotiomycetidae</taxon>
        <taxon>Eurotiales</taxon>
        <taxon>Aspergillaceae</taxon>
        <taxon>Aspergillus</taxon>
        <taxon>Aspergillus subgen. Circumdati</taxon>
    </lineage>
</organism>
<proteinExistence type="inferred from homology"/>
<gene>
    <name evidence="3" type="ORF">AO090023000845</name>
</gene>
<evidence type="ECO:0000256" key="2">
    <source>
        <dbReference type="SAM" id="MobiDB-lite"/>
    </source>
</evidence>
<name>Q2UGG9_ASPOR</name>
<dbReference type="PANTHER" id="PTHR12832:SF11">
    <property type="entry name" value="LD23868P"/>
    <property type="match status" value="1"/>
</dbReference>
<feature type="region of interest" description="Disordered" evidence="2">
    <location>
        <begin position="1"/>
        <end position="67"/>
    </location>
</feature>
<accession>Q2UGG9</accession>
<sequence>MDLQRTKEARRDAPGKQDDSTEGPLEPYGGNGHSKDSPKNDSLDHRDTNKNKDPTQVKQQHQGPPFACDHEIHQASSAFQQPACSNTPSPSSQAMRIPQELGLSAEEYHLLLTAKRYPPVTKGTLSELDLPCIMSNINLRMDANFDRDLHFKPDLDGEKGRRKRKEAADYWEAMATEITVYAFCAAHQPLVPCDNMWADQRSFEPRLPSMFDTLQDVLKTLVPERDHPSVMQNLEVPLLMQQIRKGVLNMVDVANWLAALLKTHCAPMRDEWADRMVEQISSGSRSQNALEIVGGLQTLFAILEAMKLVRHPTSKGTVRDVANHQIRAFRVLLIEDTIPFLQEYFRSKIERDNFRVESSRLWYQELREQDLSGMEKPNSFRPLAILFGGLSDLLLQFHTPESFPETFIFDSDRLWQLRACLQSLITLDICWEIFQRCVNPLKRYHPAQAQTYATFRSRIESLIDESADCRQRSPQWMNNIRCIALEIAHFACKAYNCNITMVPDSVMARIENQLETHLLGESELFQHFQNLWRENLMAATMSFAQQYLSMSPLAICESQRSHPHSPVSQQHYGIERIAMRLAHMGVLHWRVWAPILYVRESVSPTDVAMSNYDMA</sequence>
<keyword evidence="4" id="KW-1185">Reference proteome</keyword>
<comment type="similarity">
    <text evidence="1">Belongs to the TCP11 family.</text>
</comment>
<dbReference type="KEGG" id="aor:AO090023000845"/>
<evidence type="ECO:0000256" key="1">
    <source>
        <dbReference type="ARBA" id="ARBA00010954"/>
    </source>
</evidence>
<feature type="compositionally biased region" description="Basic and acidic residues" evidence="2">
    <location>
        <begin position="33"/>
        <end position="55"/>
    </location>
</feature>
<dbReference type="GeneID" id="5993523"/>
<dbReference type="GO" id="GO:0010737">
    <property type="term" value="P:protein kinase A signaling"/>
    <property type="evidence" value="ECO:0007669"/>
    <property type="project" value="TreeGrafter"/>
</dbReference>
<dbReference type="OMA" id="LHWRVWS"/>
<dbReference type="InterPro" id="IPR008862">
    <property type="entry name" value="Tcp11"/>
</dbReference>
<dbReference type="AlphaFoldDB" id="Q2UGG9"/>
<dbReference type="PANTHER" id="PTHR12832">
    <property type="entry name" value="TESTIS-SPECIFIC PROTEIN PBS13 T-COMPLEX 11"/>
    <property type="match status" value="1"/>
</dbReference>
<dbReference type="EMBL" id="AP007157">
    <property type="protein sequence ID" value="BAE59346.1"/>
    <property type="molecule type" value="Genomic_DNA"/>
</dbReference>
<feature type="compositionally biased region" description="Basic and acidic residues" evidence="2">
    <location>
        <begin position="1"/>
        <end position="19"/>
    </location>
</feature>
<protein>
    <submittedName>
        <fullName evidence="3">DNA, SC023</fullName>
    </submittedName>
</protein>
<dbReference type="Pfam" id="PF05794">
    <property type="entry name" value="Tcp11"/>
    <property type="match status" value="1"/>
</dbReference>
<evidence type="ECO:0000313" key="3">
    <source>
        <dbReference type="EMBL" id="BAE59346.1"/>
    </source>
</evidence>
<dbReference type="HOGENOM" id="CLU_016970_2_1_1"/>